<dbReference type="InterPro" id="IPR000160">
    <property type="entry name" value="GGDEF_dom"/>
</dbReference>
<dbReference type="InterPro" id="IPR013655">
    <property type="entry name" value="PAS_fold_3"/>
</dbReference>
<dbReference type="InterPro" id="IPR043128">
    <property type="entry name" value="Rev_trsase/Diguanyl_cyclase"/>
</dbReference>
<dbReference type="PANTHER" id="PTHR33121:SF70">
    <property type="entry name" value="SIGNALING PROTEIN YKOW"/>
    <property type="match status" value="1"/>
</dbReference>
<evidence type="ECO:0000259" key="2">
    <source>
        <dbReference type="PROSITE" id="PS50883"/>
    </source>
</evidence>
<feature type="domain" description="EAL" evidence="2">
    <location>
        <begin position="596"/>
        <end position="850"/>
    </location>
</feature>
<feature type="domain" description="GGDEF" evidence="3">
    <location>
        <begin position="155"/>
        <end position="278"/>
    </location>
</feature>
<feature type="compositionally biased region" description="Basic and acidic residues" evidence="1">
    <location>
        <begin position="287"/>
        <end position="297"/>
    </location>
</feature>
<dbReference type="CDD" id="cd01949">
    <property type="entry name" value="GGDEF"/>
    <property type="match status" value="1"/>
</dbReference>
<accession>A0A9D2I7A4</accession>
<dbReference type="Gene3D" id="3.30.450.20">
    <property type="entry name" value="PAS domain"/>
    <property type="match status" value="1"/>
</dbReference>
<gene>
    <name evidence="4" type="ORF">H9717_09850</name>
</gene>
<dbReference type="SMART" id="SM00267">
    <property type="entry name" value="GGDEF"/>
    <property type="match status" value="2"/>
</dbReference>
<evidence type="ECO:0000313" key="4">
    <source>
        <dbReference type="EMBL" id="HJA93397.1"/>
    </source>
</evidence>
<dbReference type="SUPFAM" id="SSF55785">
    <property type="entry name" value="PYP-like sensor domain (PAS domain)"/>
    <property type="match status" value="1"/>
</dbReference>
<name>A0A9D2I7A4_9FIRM</name>
<dbReference type="SUPFAM" id="SSF55073">
    <property type="entry name" value="Nucleotide cyclase"/>
    <property type="match status" value="2"/>
</dbReference>
<reference evidence="4" key="2">
    <citation type="submission" date="2021-04" db="EMBL/GenBank/DDBJ databases">
        <authorList>
            <person name="Gilroy R."/>
        </authorList>
    </citation>
    <scope>NUCLEOTIDE SEQUENCE</scope>
    <source>
        <strain evidence="4">CHK179-7159</strain>
    </source>
</reference>
<dbReference type="InterPro" id="IPR035919">
    <property type="entry name" value="EAL_sf"/>
</dbReference>
<dbReference type="AlphaFoldDB" id="A0A9D2I7A4"/>
<dbReference type="PANTHER" id="PTHR33121">
    <property type="entry name" value="CYCLIC DI-GMP PHOSPHODIESTERASE PDEF"/>
    <property type="match status" value="1"/>
</dbReference>
<reference evidence="4" key="1">
    <citation type="journal article" date="2021" name="PeerJ">
        <title>Extensive microbial diversity within the chicken gut microbiome revealed by metagenomics and culture.</title>
        <authorList>
            <person name="Gilroy R."/>
            <person name="Ravi A."/>
            <person name="Getino M."/>
            <person name="Pursley I."/>
            <person name="Horton D.L."/>
            <person name="Alikhan N.F."/>
            <person name="Baker D."/>
            <person name="Gharbi K."/>
            <person name="Hall N."/>
            <person name="Watson M."/>
            <person name="Adriaenssens E.M."/>
            <person name="Foster-Nyarko E."/>
            <person name="Jarju S."/>
            <person name="Secka A."/>
            <person name="Antonio M."/>
            <person name="Oren A."/>
            <person name="Chaudhuri R.R."/>
            <person name="La Ragione R."/>
            <person name="Hildebrand F."/>
            <person name="Pallen M.J."/>
        </authorList>
    </citation>
    <scope>NUCLEOTIDE SEQUENCE</scope>
    <source>
        <strain evidence="4">CHK179-7159</strain>
    </source>
</reference>
<dbReference type="Pfam" id="PF00563">
    <property type="entry name" value="EAL"/>
    <property type="match status" value="1"/>
</dbReference>
<dbReference type="EMBL" id="DWYY01000108">
    <property type="protein sequence ID" value="HJA93397.1"/>
    <property type="molecule type" value="Genomic_DNA"/>
</dbReference>
<dbReference type="PROSITE" id="PS50887">
    <property type="entry name" value="GGDEF"/>
    <property type="match status" value="2"/>
</dbReference>
<sequence>MKKTEAPWEYLEDLNEIIYVTDIQTNELYYMNRCAREKYSISSQEDYIGKKCYRLLQGKDKPCMFCNSSSLKETKFAEWSYQNPVLDQRFLMKDTLVDWNGKKYRLEIAIDVDKQALEREELIKRLEYLSYHDQLTGALNRYALEKYSDGEASWQAVGVVYCDIVGLKNVNDLQGHTEGDRLIVRVFQTLAEIFSGGRVYRLGGDEFLAVWPCADENELEIQIDLLKRELMSRNCNLSIGSAWARKEEKNMHALVKAADESMYQAKERYYQQLDLEMGNGNGRRKRGEKEKRKEREDGPSFLEFTRNYNFDSEIFFQSMAMEDAPVYLFCGDMQKNMFFISDNLKKDFNFPDNLVYDFITLLEQRICEEDRQRHKDKMMEEIREKRTSHSIRYRIYNRRGEPVWIHCSGKMKWDESRSQLLFFSGSMILMDRDADMDPATGMKKLSSVLNRVCREQREVMILCFSLNSFAEINQLLGRRVGDEILWEIGCGLKSELGDDFVLARMDGMRFMALSGKVFDPEAPTKKIHSVVRDVYRRHGANIIYPCSVGLLRSPRDGADAVTLTENVSAVLYAAKRQPECRYLEFVPEMAESYRNRSDLEMALNDCINRQFEGFRLVIQPQIEAESGRIYGGEILLRWNYGGEDISPARFIPLLEFTGLIIPVGKWVINQMACFCRQILDIRSDFLISFNVSYCQISDRTLVDFLKKTLKAHQIPGQNILIELTENHSDEVPEMLEKFITSCKEEKIRFALDDFGSAYSSLQLLLKYPADVIKLDRALLKEITSSEEKKNFILSIVYACHRFGKKVCVEGVERKEELDAVLQTGCDYIQGFYFYKPMEMDELCKILLDHA</sequence>
<dbReference type="InterPro" id="IPR029787">
    <property type="entry name" value="Nucleotide_cyclase"/>
</dbReference>
<organism evidence="4 5">
    <name type="scientific">Candidatus Eisenbergiella merdipullorum</name>
    <dbReference type="NCBI Taxonomy" id="2838553"/>
    <lineage>
        <taxon>Bacteria</taxon>
        <taxon>Bacillati</taxon>
        <taxon>Bacillota</taxon>
        <taxon>Clostridia</taxon>
        <taxon>Lachnospirales</taxon>
        <taxon>Lachnospiraceae</taxon>
        <taxon>Eisenbergiella</taxon>
    </lineage>
</organism>
<dbReference type="SMART" id="SM00052">
    <property type="entry name" value="EAL"/>
    <property type="match status" value="1"/>
</dbReference>
<comment type="caution">
    <text evidence="4">The sequence shown here is derived from an EMBL/GenBank/DDBJ whole genome shotgun (WGS) entry which is preliminary data.</text>
</comment>
<proteinExistence type="predicted"/>
<dbReference type="Gene3D" id="3.20.20.450">
    <property type="entry name" value="EAL domain"/>
    <property type="match status" value="1"/>
</dbReference>
<feature type="domain" description="GGDEF" evidence="3">
    <location>
        <begin position="457"/>
        <end position="587"/>
    </location>
</feature>
<feature type="region of interest" description="Disordered" evidence="1">
    <location>
        <begin position="277"/>
        <end position="297"/>
    </location>
</feature>
<dbReference type="InterPro" id="IPR001633">
    <property type="entry name" value="EAL_dom"/>
</dbReference>
<evidence type="ECO:0000313" key="5">
    <source>
        <dbReference type="Proteomes" id="UP000886858"/>
    </source>
</evidence>
<dbReference type="SUPFAM" id="SSF141868">
    <property type="entry name" value="EAL domain-like"/>
    <property type="match status" value="1"/>
</dbReference>
<dbReference type="CDD" id="cd01948">
    <property type="entry name" value="EAL"/>
    <property type="match status" value="1"/>
</dbReference>
<dbReference type="InterPro" id="IPR035965">
    <property type="entry name" value="PAS-like_dom_sf"/>
</dbReference>
<dbReference type="NCBIfam" id="TIGR00254">
    <property type="entry name" value="GGDEF"/>
    <property type="match status" value="1"/>
</dbReference>
<evidence type="ECO:0000256" key="1">
    <source>
        <dbReference type="SAM" id="MobiDB-lite"/>
    </source>
</evidence>
<dbReference type="Gene3D" id="3.30.70.270">
    <property type="match status" value="2"/>
</dbReference>
<dbReference type="GO" id="GO:0071111">
    <property type="term" value="F:cyclic-guanylate-specific phosphodiesterase activity"/>
    <property type="evidence" value="ECO:0007669"/>
    <property type="project" value="InterPro"/>
</dbReference>
<protein>
    <submittedName>
        <fullName evidence="4">EAL domain-containing protein</fullName>
    </submittedName>
</protein>
<dbReference type="PROSITE" id="PS50883">
    <property type="entry name" value="EAL"/>
    <property type="match status" value="1"/>
</dbReference>
<dbReference type="Pfam" id="PF00990">
    <property type="entry name" value="GGDEF"/>
    <property type="match status" value="2"/>
</dbReference>
<evidence type="ECO:0000259" key="3">
    <source>
        <dbReference type="PROSITE" id="PS50887"/>
    </source>
</evidence>
<dbReference type="Proteomes" id="UP000886858">
    <property type="component" value="Unassembled WGS sequence"/>
</dbReference>
<dbReference type="InterPro" id="IPR050706">
    <property type="entry name" value="Cyclic-di-GMP_PDE-like"/>
</dbReference>
<dbReference type="Pfam" id="PF08447">
    <property type="entry name" value="PAS_3"/>
    <property type="match status" value="1"/>
</dbReference>